<feature type="region of interest" description="Disordered" evidence="1">
    <location>
        <begin position="1"/>
        <end position="50"/>
    </location>
</feature>
<protein>
    <submittedName>
        <fullName evidence="3">Uncharacterized protein</fullName>
    </submittedName>
</protein>
<reference evidence="3" key="2">
    <citation type="submission" date="2025-08" db="UniProtKB">
        <authorList>
            <consortium name="RefSeq"/>
        </authorList>
    </citation>
    <scope>IDENTIFICATION</scope>
    <source>
        <tissue evidence="3">Leaves</tissue>
    </source>
</reference>
<dbReference type="OrthoDB" id="778454at2759"/>
<accession>A0A6P6SNW6</accession>
<dbReference type="CDD" id="cd00303">
    <property type="entry name" value="retropepsin_like"/>
    <property type="match status" value="1"/>
</dbReference>
<dbReference type="Proteomes" id="UP001652660">
    <property type="component" value="Chromosome 6c"/>
</dbReference>
<gene>
    <name evidence="3" type="primary">LOC113693175</name>
</gene>
<evidence type="ECO:0000313" key="2">
    <source>
        <dbReference type="Proteomes" id="UP001652660"/>
    </source>
</evidence>
<dbReference type="GeneID" id="113693175"/>
<dbReference type="Gene3D" id="2.40.70.10">
    <property type="entry name" value="Acid Proteases"/>
    <property type="match status" value="1"/>
</dbReference>
<dbReference type="AlphaFoldDB" id="A0A6P6SNW6"/>
<dbReference type="PANTHER" id="PTHR33067:SF9">
    <property type="entry name" value="RNA-DIRECTED DNA POLYMERASE"/>
    <property type="match status" value="1"/>
</dbReference>
<feature type="compositionally biased region" description="Basic and acidic residues" evidence="1">
    <location>
        <begin position="9"/>
        <end position="33"/>
    </location>
</feature>
<reference evidence="2" key="1">
    <citation type="journal article" date="2025" name="Foods">
        <title>Unveiling the Microbial Signatures of Arabica Coffee Cherries: Insights into Ripeness Specific Diversity, Functional Traits, and Implications for Quality and Safety.</title>
        <authorList>
            <consortium name="RefSeq"/>
            <person name="Tenea G.N."/>
            <person name="Cifuentes V."/>
            <person name="Reyes P."/>
            <person name="Cevallos-Vallejos M."/>
        </authorList>
    </citation>
    <scope>NUCLEOTIDE SEQUENCE [LARGE SCALE GENOMIC DNA]</scope>
</reference>
<dbReference type="RefSeq" id="XP_027067550.1">
    <property type="nucleotide sequence ID" value="XM_027211749.1"/>
</dbReference>
<evidence type="ECO:0000313" key="3">
    <source>
        <dbReference type="RefSeq" id="XP_027067550.1"/>
    </source>
</evidence>
<dbReference type="InterPro" id="IPR021109">
    <property type="entry name" value="Peptidase_aspartic_dom_sf"/>
</dbReference>
<proteinExistence type="predicted"/>
<sequence>MAVTLRSGKVLDDPIIKPKTKPSEKQDRSRIAIESEGIGDSENGSCKKTQGEDNQCMKVLKFLKEIVSNTKKLEDFAEMSLIEECSAVLQNHLPIKMKDLGSFTVPCQFEHILVDKCLCDLGSSVNLMALPFFKKLNFANLGPTQVILQLTDRSVHYPIGIIEDLLVKFDKFYFSADFLVLDMEEDISMQIILDRGFLATGWANIDLLEGKLTLRVGKEKEEFNVFEPLKYPSYEESCSYITISNDLYGEKYALQQDVEVTPLQNHHAYFSSIVQKYNGDVKNYAKSQAHAKEIVKSSEPFHPP</sequence>
<evidence type="ECO:0000256" key="1">
    <source>
        <dbReference type="SAM" id="MobiDB-lite"/>
    </source>
</evidence>
<name>A0A6P6SNW6_COFAR</name>
<dbReference type="PANTHER" id="PTHR33067">
    <property type="entry name" value="RNA-DIRECTED DNA POLYMERASE-RELATED"/>
    <property type="match status" value="1"/>
</dbReference>
<keyword evidence="2" id="KW-1185">Reference proteome</keyword>
<organism evidence="2 3">
    <name type="scientific">Coffea arabica</name>
    <name type="common">Arabian coffee</name>
    <dbReference type="NCBI Taxonomy" id="13443"/>
    <lineage>
        <taxon>Eukaryota</taxon>
        <taxon>Viridiplantae</taxon>
        <taxon>Streptophyta</taxon>
        <taxon>Embryophyta</taxon>
        <taxon>Tracheophyta</taxon>
        <taxon>Spermatophyta</taxon>
        <taxon>Magnoliopsida</taxon>
        <taxon>eudicotyledons</taxon>
        <taxon>Gunneridae</taxon>
        <taxon>Pentapetalae</taxon>
        <taxon>asterids</taxon>
        <taxon>lamiids</taxon>
        <taxon>Gentianales</taxon>
        <taxon>Rubiaceae</taxon>
        <taxon>Ixoroideae</taxon>
        <taxon>Gardenieae complex</taxon>
        <taxon>Bertiereae - Coffeeae clade</taxon>
        <taxon>Coffeeae</taxon>
        <taxon>Coffea</taxon>
    </lineage>
</organism>